<evidence type="ECO:0000313" key="1">
    <source>
        <dbReference type="EMBL" id="KAK2568314.1"/>
    </source>
</evidence>
<dbReference type="EMBL" id="JARQWQ010000012">
    <property type="protein sequence ID" value="KAK2568314.1"/>
    <property type="molecule type" value="Genomic_DNA"/>
</dbReference>
<dbReference type="Proteomes" id="UP001249851">
    <property type="component" value="Unassembled WGS sequence"/>
</dbReference>
<name>A0AAD9QVS8_ACRCE</name>
<reference evidence="1" key="2">
    <citation type="journal article" date="2023" name="Science">
        <title>Genomic signatures of disease resistance in endangered staghorn corals.</title>
        <authorList>
            <person name="Vollmer S.V."/>
            <person name="Selwyn J.D."/>
            <person name="Despard B.A."/>
            <person name="Roesel C.L."/>
        </authorList>
    </citation>
    <scope>NUCLEOTIDE SEQUENCE</scope>
    <source>
        <strain evidence="1">K2</strain>
    </source>
</reference>
<sequence>MEQSNNIKQIVTHKLLDCNEMIVTHKLLDCNEIIVTHKLLDCNAEIVTHKLLDCNEMIVTHKLLDCNAEIIVTHKLLDCNEMIGTHKLLDCNEMIVTHKLLDCNEMIVTHKLLDCNEMIVTHELLDCNEMITSFHGDERVLGSCINMRRFITGVSNWFVIVDVLFPIDWVMLIGINSNQDHTYISLMEVEKNEIILKMRWYSESQAKKKSSQTVPTYIDLLTIISYEEISQNPRFAEFSKLNHIINC</sequence>
<gene>
    <name evidence="1" type="ORF">P5673_007324</name>
</gene>
<evidence type="ECO:0000313" key="2">
    <source>
        <dbReference type="Proteomes" id="UP001249851"/>
    </source>
</evidence>
<dbReference type="AlphaFoldDB" id="A0AAD9QVS8"/>
<organism evidence="1 2">
    <name type="scientific">Acropora cervicornis</name>
    <name type="common">Staghorn coral</name>
    <dbReference type="NCBI Taxonomy" id="6130"/>
    <lineage>
        <taxon>Eukaryota</taxon>
        <taxon>Metazoa</taxon>
        <taxon>Cnidaria</taxon>
        <taxon>Anthozoa</taxon>
        <taxon>Hexacorallia</taxon>
        <taxon>Scleractinia</taxon>
        <taxon>Astrocoeniina</taxon>
        <taxon>Acroporidae</taxon>
        <taxon>Acropora</taxon>
    </lineage>
</organism>
<accession>A0AAD9QVS8</accession>
<reference evidence="1" key="1">
    <citation type="journal article" date="2023" name="G3 (Bethesda)">
        <title>Whole genome assembly and annotation of the endangered Caribbean coral Acropora cervicornis.</title>
        <authorList>
            <person name="Selwyn J.D."/>
            <person name="Vollmer S.V."/>
        </authorList>
    </citation>
    <scope>NUCLEOTIDE SEQUENCE</scope>
    <source>
        <strain evidence="1">K2</strain>
    </source>
</reference>
<keyword evidence="2" id="KW-1185">Reference proteome</keyword>
<protein>
    <submittedName>
        <fullName evidence="1">Uncharacterized protein</fullName>
    </submittedName>
</protein>
<comment type="caution">
    <text evidence="1">The sequence shown here is derived from an EMBL/GenBank/DDBJ whole genome shotgun (WGS) entry which is preliminary data.</text>
</comment>
<proteinExistence type="predicted"/>